<dbReference type="EMBL" id="BONZ01000076">
    <property type="protein sequence ID" value="GIH19093.1"/>
    <property type="molecule type" value="Genomic_DNA"/>
</dbReference>
<dbReference type="Gene3D" id="2.50.20.10">
    <property type="entry name" value="Lipoprotein localisation LolA/LolB/LppX"/>
    <property type="match status" value="1"/>
</dbReference>
<evidence type="ECO:0000313" key="2">
    <source>
        <dbReference type="Proteomes" id="UP000642748"/>
    </source>
</evidence>
<evidence type="ECO:0008006" key="3">
    <source>
        <dbReference type="Google" id="ProtNLM"/>
    </source>
</evidence>
<gene>
    <name evidence="1" type="ORF">Raf01_72650</name>
</gene>
<dbReference type="InterPro" id="IPR052944">
    <property type="entry name" value="Sporulation_related"/>
</dbReference>
<dbReference type="PANTHER" id="PTHR37507">
    <property type="entry name" value="SPORULATION PROTEIN YDCC"/>
    <property type="match status" value="1"/>
</dbReference>
<protein>
    <recommendedName>
        <fullName evidence="3">Outer membrane lipoprotein-sorting protein</fullName>
    </recommendedName>
</protein>
<dbReference type="Proteomes" id="UP000642748">
    <property type="component" value="Unassembled WGS sequence"/>
</dbReference>
<sequence length="359" mass="36848">MVSNQLRAAANVTLPERSPAQLIVDVQSANLTGVSGTVVEKAALGLPTLPERLGGDGSSQLNSLISGSHTLRVWYSGPDKTRVALLGAVGESDIIRNGNEAWIWSSTGNTATHLTVKDTPGVMHPGLGASAGVLPSMSSVPMTPQQAASAALAVLGQTTRVSTEPGTRVAGRSAYVLSIAPKDTNSLIDRVRVAIDGAKHVPTQVEVFAKGHPNEAAFSIGFSQVDFSRPNADRFAFTPPAGAKVDDQTVDPAHAFDQVAKPPTAVIGSGWTSVLATRLPKDLNPAAPGAGAGAQSGKGLGLDMVLNTLPQVSGAWGHGRLLQSRLFSVLFTDDGRVLAGAVSGDRLQAAAADPAAALR</sequence>
<evidence type="ECO:0000313" key="1">
    <source>
        <dbReference type="EMBL" id="GIH19093.1"/>
    </source>
</evidence>
<comment type="caution">
    <text evidence="1">The sequence shown here is derived from an EMBL/GenBank/DDBJ whole genome shotgun (WGS) entry which is preliminary data.</text>
</comment>
<dbReference type="InterPro" id="IPR029046">
    <property type="entry name" value="LolA/LolB/LppX"/>
</dbReference>
<reference evidence="1" key="1">
    <citation type="submission" date="2021-01" db="EMBL/GenBank/DDBJ databases">
        <title>Whole genome shotgun sequence of Rugosimonospora africana NBRC 104875.</title>
        <authorList>
            <person name="Komaki H."/>
            <person name="Tamura T."/>
        </authorList>
    </citation>
    <scope>NUCLEOTIDE SEQUENCE</scope>
    <source>
        <strain evidence="1">NBRC 104875</strain>
    </source>
</reference>
<accession>A0A8J3VUW2</accession>
<dbReference type="AlphaFoldDB" id="A0A8J3VUW2"/>
<dbReference type="SUPFAM" id="SSF89392">
    <property type="entry name" value="Prokaryotic lipoproteins and lipoprotein localization factors"/>
    <property type="match status" value="1"/>
</dbReference>
<name>A0A8J3VUW2_9ACTN</name>
<dbReference type="PANTHER" id="PTHR37507:SF2">
    <property type="entry name" value="SPORULATION PROTEIN YDCC"/>
    <property type="match status" value="1"/>
</dbReference>
<proteinExistence type="predicted"/>
<keyword evidence="2" id="KW-1185">Reference proteome</keyword>
<organism evidence="1 2">
    <name type="scientific">Rugosimonospora africana</name>
    <dbReference type="NCBI Taxonomy" id="556532"/>
    <lineage>
        <taxon>Bacteria</taxon>
        <taxon>Bacillati</taxon>
        <taxon>Actinomycetota</taxon>
        <taxon>Actinomycetes</taxon>
        <taxon>Micromonosporales</taxon>
        <taxon>Micromonosporaceae</taxon>
        <taxon>Rugosimonospora</taxon>
    </lineage>
</organism>